<dbReference type="EMBL" id="BX571660">
    <property type="protein sequence ID" value="CAE10405.1"/>
    <property type="molecule type" value="Genomic_DNA"/>
</dbReference>
<proteinExistence type="predicted"/>
<organism evidence="8">
    <name type="scientific">Wolinella succinogenes (strain ATCC 29543 / DSM 1740 / CCUG 13145 / JCM 31913 / LMG 7466 / NCTC 11488 / FDC 602W)</name>
    <name type="common">Vibrio succinogenes</name>
    <dbReference type="NCBI Taxonomy" id="273121"/>
    <lineage>
        <taxon>Bacteria</taxon>
        <taxon>Pseudomonadati</taxon>
        <taxon>Campylobacterota</taxon>
        <taxon>Epsilonproteobacteria</taxon>
        <taxon>Campylobacterales</taxon>
        <taxon>Helicobacteraceae</taxon>
        <taxon>Wolinella</taxon>
    </lineage>
</organism>
<dbReference type="PANTHER" id="PTHR38825:SF2">
    <property type="entry name" value="LYSINE TRANSPORTER LYSE"/>
    <property type="match status" value="1"/>
</dbReference>
<comment type="subcellular location">
    <subcellularLocation>
        <location evidence="1">Cell membrane</location>
        <topology evidence="1">Multi-pass membrane protein</topology>
    </subcellularLocation>
</comment>
<keyword evidence="2" id="KW-1003">Cell membrane</keyword>
<keyword evidence="3 6" id="KW-0812">Transmembrane</keyword>
<dbReference type="GO" id="GO:0005886">
    <property type="term" value="C:plasma membrane"/>
    <property type="evidence" value="ECO:0007669"/>
    <property type="project" value="UniProtKB-SubCell"/>
</dbReference>
<dbReference type="HOGENOM" id="CLU_087840_1_2_7"/>
<dbReference type="Proteomes" id="UP000000422">
    <property type="component" value="Chromosome"/>
</dbReference>
<feature type="transmembrane region" description="Helical" evidence="6">
    <location>
        <begin position="109"/>
        <end position="129"/>
    </location>
</feature>
<dbReference type="KEGG" id="wsu:WS1330"/>
<dbReference type="RefSeq" id="WP_011139191.1">
    <property type="nucleotide sequence ID" value="NC_005090.1"/>
</dbReference>
<protein>
    <submittedName>
        <fullName evidence="7">Uncharacterized protein</fullName>
    </submittedName>
</protein>
<gene>
    <name evidence="7" type="ordered locus">WS1330</name>
</gene>
<dbReference type="eggNOG" id="COG1280">
    <property type="taxonomic scope" value="Bacteria"/>
</dbReference>
<dbReference type="InterPro" id="IPR001123">
    <property type="entry name" value="LeuE-type"/>
</dbReference>
<evidence type="ECO:0000256" key="5">
    <source>
        <dbReference type="ARBA" id="ARBA00023136"/>
    </source>
</evidence>
<evidence type="ECO:0000256" key="6">
    <source>
        <dbReference type="SAM" id="Phobius"/>
    </source>
</evidence>
<dbReference type="AlphaFoldDB" id="Q7MRI2"/>
<keyword evidence="4 6" id="KW-1133">Transmembrane helix</keyword>
<evidence type="ECO:0000256" key="1">
    <source>
        <dbReference type="ARBA" id="ARBA00004651"/>
    </source>
</evidence>
<evidence type="ECO:0000256" key="2">
    <source>
        <dbReference type="ARBA" id="ARBA00022475"/>
    </source>
</evidence>
<evidence type="ECO:0000256" key="4">
    <source>
        <dbReference type="ARBA" id="ARBA00022989"/>
    </source>
</evidence>
<dbReference type="GO" id="GO:0006865">
    <property type="term" value="P:amino acid transport"/>
    <property type="evidence" value="ECO:0007669"/>
    <property type="project" value="InterPro"/>
</dbReference>
<evidence type="ECO:0000313" key="8">
    <source>
        <dbReference type="Proteomes" id="UP000000422"/>
    </source>
</evidence>
<feature type="transmembrane region" description="Helical" evidence="6">
    <location>
        <begin position="67"/>
        <end position="88"/>
    </location>
</feature>
<feature type="transmembrane region" description="Helical" evidence="6">
    <location>
        <begin position="6"/>
        <end position="26"/>
    </location>
</feature>
<dbReference type="Pfam" id="PF01810">
    <property type="entry name" value="LysE"/>
    <property type="match status" value="1"/>
</dbReference>
<feature type="transmembrane region" description="Helical" evidence="6">
    <location>
        <begin position="38"/>
        <end position="61"/>
    </location>
</feature>
<sequence length="201" mass="22068">MLGSLLQGILLGLGAAVPLGPINVLIMNTALSSARSAFGVGFGAMLADLTYLGVTLLGFHLFLESLLIQEILSLLGGAFLLYLSLLLYKGRNQSIQERSQKHHPFFKSLAKGYLLTLSNPYTIAFWLSVASLTASPKYQGQWLIVGLVIAILCWITFLPFLIYKTKHLISPRISAFFSLFSAGVMAWFGLTLWVGVLSRWL</sequence>
<feature type="transmembrane region" description="Helical" evidence="6">
    <location>
        <begin position="175"/>
        <end position="196"/>
    </location>
</feature>
<feature type="transmembrane region" description="Helical" evidence="6">
    <location>
        <begin position="141"/>
        <end position="163"/>
    </location>
</feature>
<dbReference type="PANTHER" id="PTHR38825">
    <property type="entry name" value="LYSINE EXPORTER PROTEIN (LYSE/YGGA)"/>
    <property type="match status" value="1"/>
</dbReference>
<evidence type="ECO:0000313" key="7">
    <source>
        <dbReference type="EMBL" id="CAE10405.1"/>
    </source>
</evidence>
<name>Q7MRI2_WOLSU</name>
<accession>Q7MRI2</accession>
<keyword evidence="5 6" id="KW-0472">Membrane</keyword>
<keyword evidence="8" id="KW-1185">Reference proteome</keyword>
<evidence type="ECO:0000256" key="3">
    <source>
        <dbReference type="ARBA" id="ARBA00022692"/>
    </source>
</evidence>
<reference evidence="7 8" key="1">
    <citation type="journal article" date="2003" name="Proc. Natl. Acad. Sci. U.S.A.">
        <title>Complete genome sequence and analysis of Wolinella succinogenes.</title>
        <authorList>
            <person name="Baar C."/>
            <person name="Eppinger M."/>
            <person name="Raddatz G."/>
            <person name="Simon JM."/>
            <person name="Lanz C."/>
            <person name="Klimmek O."/>
            <person name="Nandakumar R."/>
            <person name="Gross R."/>
            <person name="Rosinus A."/>
            <person name="Keller H."/>
            <person name="Jagtap P."/>
            <person name="Linke B."/>
            <person name="Meyer F."/>
            <person name="Lederer H."/>
            <person name="Schuster S.C."/>
        </authorList>
    </citation>
    <scope>NUCLEOTIDE SEQUENCE [LARGE SCALE GENOMIC DNA]</scope>
    <source>
        <strain evidence="8">ATCC 29543 / DSM 1740 / CCUG 13145 / JCM 31913 / LMG 7466 / NCTC 11488 / FDC 602W</strain>
    </source>
</reference>